<keyword evidence="1" id="KW-0812">Transmembrane</keyword>
<dbReference type="Pfam" id="PF14110">
    <property type="entry name" value="DUF4282"/>
    <property type="match status" value="1"/>
</dbReference>
<dbReference type="EMBL" id="AP021888">
    <property type="protein sequence ID" value="BBP43336.1"/>
    <property type="molecule type" value="Genomic_DNA"/>
</dbReference>
<dbReference type="RefSeq" id="WP_173291151.1">
    <property type="nucleotide sequence ID" value="NZ_AP021888.1"/>
</dbReference>
<dbReference type="InterPro" id="IPR025557">
    <property type="entry name" value="DUF4282"/>
</dbReference>
<sequence length="114" mass="13469">MQAMLDFLSFKTFITPNILIGMYYFGVVLVPVFSWLVARWLVGKFKRLQPLQQLAQQTLTNRFKQLSVKDQFLILGLGLSIFLMMQLTWRMMFEAILAYFQMRDYLQLLSQSIS</sequence>
<evidence type="ECO:0000313" key="2">
    <source>
        <dbReference type="EMBL" id="BBP43336.1"/>
    </source>
</evidence>
<name>A0A6F8PMM0_9GAMM</name>
<evidence type="ECO:0000313" key="3">
    <source>
        <dbReference type="Proteomes" id="UP000501466"/>
    </source>
</evidence>
<feature type="transmembrane region" description="Helical" evidence="1">
    <location>
        <begin position="20"/>
        <end position="42"/>
    </location>
</feature>
<keyword evidence="1" id="KW-1133">Transmembrane helix</keyword>
<evidence type="ECO:0008006" key="4">
    <source>
        <dbReference type="Google" id="ProtNLM"/>
    </source>
</evidence>
<reference evidence="3" key="1">
    <citation type="submission" date="2019-11" db="EMBL/GenBank/DDBJ databases">
        <title>Isolation and characterization of two novel species in the genus Thiomicrorhabdus.</title>
        <authorList>
            <person name="Mochizuki J."/>
            <person name="Kojima H."/>
            <person name="Fukui M."/>
        </authorList>
    </citation>
    <scope>NUCLEOTIDE SEQUENCE [LARGE SCALE GENOMIC DNA]</scope>
    <source>
        <strain evidence="3">AkT22</strain>
    </source>
</reference>
<feature type="transmembrane region" description="Helical" evidence="1">
    <location>
        <begin position="72"/>
        <end position="100"/>
    </location>
</feature>
<proteinExistence type="predicted"/>
<gene>
    <name evidence="2" type="ORF">THMIRHAT_10820</name>
</gene>
<protein>
    <recommendedName>
        <fullName evidence="4">DUF4282 domain-containing protein</fullName>
    </recommendedName>
</protein>
<dbReference type="AlphaFoldDB" id="A0A6F8PMM0"/>
<dbReference type="Proteomes" id="UP000501466">
    <property type="component" value="Chromosome"/>
</dbReference>
<organism evidence="2 3">
    <name type="scientific">Thiosulfativibrio zosterae</name>
    <dbReference type="NCBI Taxonomy" id="2675053"/>
    <lineage>
        <taxon>Bacteria</taxon>
        <taxon>Pseudomonadati</taxon>
        <taxon>Pseudomonadota</taxon>
        <taxon>Gammaproteobacteria</taxon>
        <taxon>Thiotrichales</taxon>
        <taxon>Piscirickettsiaceae</taxon>
        <taxon>Thiosulfativibrio</taxon>
    </lineage>
</organism>
<accession>A0A6F8PMM0</accession>
<evidence type="ECO:0000256" key="1">
    <source>
        <dbReference type="SAM" id="Phobius"/>
    </source>
</evidence>
<dbReference type="KEGG" id="tzo:THMIRHAT_10820"/>
<keyword evidence="1" id="KW-0472">Membrane</keyword>
<keyword evidence="3" id="KW-1185">Reference proteome</keyword>